<evidence type="ECO:0000313" key="2">
    <source>
        <dbReference type="Proteomes" id="UP000231267"/>
    </source>
</evidence>
<accession>A0A2J0LRR5</accession>
<proteinExistence type="predicted"/>
<sequence length="127" mass="14522">MDKIKILLLIIASLIFIPMANASELSLHGFLQTNYSVRVNDDNPQGAKQGNLILGEERAQLKASFYPQKSKIGAFVKSDFYHDWVEEDWAFDFREGYLDLAEDKFGLRVGRQIYTWGVGDLLFINDT</sequence>
<dbReference type="EMBL" id="PFGP01000060">
    <property type="protein sequence ID" value="PIW66537.1"/>
    <property type="molecule type" value="Genomic_DNA"/>
</dbReference>
<protein>
    <recommendedName>
        <fullName evidence="3">Alginate export domain-containing protein</fullName>
    </recommendedName>
</protein>
<feature type="non-terminal residue" evidence="1">
    <location>
        <position position="127"/>
    </location>
</feature>
<reference evidence="1 2" key="1">
    <citation type="submission" date="2017-09" db="EMBL/GenBank/DDBJ databases">
        <title>Depth-based differentiation of microbial function through sediment-hosted aquifers and enrichment of novel symbionts in the deep terrestrial subsurface.</title>
        <authorList>
            <person name="Probst A.J."/>
            <person name="Ladd B."/>
            <person name="Jarett J.K."/>
            <person name="Geller-Mcgrath D.E."/>
            <person name="Sieber C.M."/>
            <person name="Emerson J.B."/>
            <person name="Anantharaman K."/>
            <person name="Thomas B.C."/>
            <person name="Malmstrom R."/>
            <person name="Stieglmeier M."/>
            <person name="Klingl A."/>
            <person name="Woyke T."/>
            <person name="Ryan C.M."/>
            <person name="Banfield J.F."/>
        </authorList>
    </citation>
    <scope>NUCLEOTIDE SEQUENCE [LARGE SCALE GENOMIC DNA]</scope>
    <source>
        <strain evidence="1">CG12_big_fil_rev_8_21_14_0_65_43_15</strain>
    </source>
</reference>
<name>A0A2J0LRR5_9BACT</name>
<organism evidence="1 2">
    <name type="scientific">Candidatus Taenaricola geysiri</name>
    <dbReference type="NCBI Taxonomy" id="1974752"/>
    <lineage>
        <taxon>Bacteria</taxon>
        <taxon>Pseudomonadati</taxon>
        <taxon>Candidatus Omnitrophota</taxon>
        <taxon>Candidatus Taenaricola</taxon>
    </lineage>
</organism>
<dbReference type="AlphaFoldDB" id="A0A2J0LRR5"/>
<dbReference type="Proteomes" id="UP000231267">
    <property type="component" value="Unassembled WGS sequence"/>
</dbReference>
<gene>
    <name evidence="1" type="ORF">COW11_02800</name>
</gene>
<evidence type="ECO:0000313" key="1">
    <source>
        <dbReference type="EMBL" id="PIW66537.1"/>
    </source>
</evidence>
<comment type="caution">
    <text evidence="1">The sequence shown here is derived from an EMBL/GenBank/DDBJ whole genome shotgun (WGS) entry which is preliminary data.</text>
</comment>
<evidence type="ECO:0008006" key="3">
    <source>
        <dbReference type="Google" id="ProtNLM"/>
    </source>
</evidence>